<evidence type="ECO:0000313" key="7">
    <source>
        <dbReference type="Proteomes" id="UP000285961"/>
    </source>
</evidence>
<evidence type="ECO:0000256" key="1">
    <source>
        <dbReference type="ARBA" id="ARBA00022485"/>
    </source>
</evidence>
<dbReference type="PROSITE" id="PS51379">
    <property type="entry name" value="4FE4S_FER_2"/>
    <property type="match status" value="2"/>
</dbReference>
<comment type="caution">
    <text evidence="6">The sequence shown here is derived from an EMBL/GenBank/DDBJ whole genome shotgun (WGS) entry which is preliminary data.</text>
</comment>
<dbReference type="Pfam" id="PF13247">
    <property type="entry name" value="Fer4_11"/>
    <property type="match status" value="1"/>
</dbReference>
<evidence type="ECO:0000259" key="5">
    <source>
        <dbReference type="PROSITE" id="PS51379"/>
    </source>
</evidence>
<proteinExistence type="predicted"/>
<keyword evidence="4" id="KW-0411">Iron-sulfur</keyword>
<name>A0A419F3R8_9BACT</name>
<dbReference type="InterPro" id="IPR050954">
    <property type="entry name" value="ET_IronSulfur_Cluster-Binding"/>
</dbReference>
<dbReference type="AlphaFoldDB" id="A0A419F3R8"/>
<feature type="domain" description="4Fe-4S ferredoxin-type" evidence="5">
    <location>
        <begin position="99"/>
        <end position="132"/>
    </location>
</feature>
<evidence type="ECO:0000256" key="3">
    <source>
        <dbReference type="ARBA" id="ARBA00023004"/>
    </source>
</evidence>
<evidence type="ECO:0000256" key="2">
    <source>
        <dbReference type="ARBA" id="ARBA00022723"/>
    </source>
</evidence>
<dbReference type="Gene3D" id="3.30.70.20">
    <property type="match status" value="2"/>
</dbReference>
<sequence>MSTESPQQSVRYGMVIDLDKCTGCGNCAVACHMENNVPFRTDESDKSRNMAWLRIYKVKNGAEYPHARVAYIPRPCMQCDRHTPCVSVCPASATNYDKSTGLVDQINTRCIGCRYCMAACPYMVRCFNWWDPAWPADAEKYLNPDVAPRMRGVVEKCTFCSHRYIQAKNRARQEGRNYLEKGDYIPACVEACPVEAMHFGDLNDPEYEVAHLIKSPRAFRLLERLHTEPKVYYLSSHEWVRRWADNDAVNTQSAYSQQRQGVES</sequence>
<dbReference type="InterPro" id="IPR017900">
    <property type="entry name" value="4Fe4S_Fe_S_CS"/>
</dbReference>
<feature type="domain" description="4Fe-4S ferredoxin-type" evidence="5">
    <location>
        <begin position="12"/>
        <end position="42"/>
    </location>
</feature>
<accession>A0A419F3R8</accession>
<reference evidence="6 7" key="1">
    <citation type="journal article" date="2017" name="ISME J.">
        <title>Energy and carbon metabolisms in a deep terrestrial subsurface fluid microbial community.</title>
        <authorList>
            <person name="Momper L."/>
            <person name="Jungbluth S.P."/>
            <person name="Lee M.D."/>
            <person name="Amend J.P."/>
        </authorList>
    </citation>
    <scope>NUCLEOTIDE SEQUENCE [LARGE SCALE GENOMIC DNA]</scope>
    <source>
        <strain evidence="6">SURF_17</strain>
    </source>
</reference>
<dbReference type="InterPro" id="IPR017896">
    <property type="entry name" value="4Fe4S_Fe-S-bd"/>
</dbReference>
<dbReference type="CDD" id="cd10551">
    <property type="entry name" value="PsrB"/>
    <property type="match status" value="1"/>
</dbReference>
<evidence type="ECO:0000313" key="6">
    <source>
        <dbReference type="EMBL" id="RJP73120.1"/>
    </source>
</evidence>
<keyword evidence="3" id="KW-0408">Iron</keyword>
<dbReference type="SUPFAM" id="SSF54862">
    <property type="entry name" value="4Fe-4S ferredoxins"/>
    <property type="match status" value="1"/>
</dbReference>
<dbReference type="GO" id="GO:0051539">
    <property type="term" value="F:4 iron, 4 sulfur cluster binding"/>
    <property type="evidence" value="ECO:0007669"/>
    <property type="project" value="UniProtKB-KW"/>
</dbReference>
<gene>
    <name evidence="6" type="ORF">C4532_04945</name>
</gene>
<keyword evidence="2" id="KW-0479">Metal-binding</keyword>
<protein>
    <submittedName>
        <fullName evidence="6">4Fe-4S dicluster domain-containing protein</fullName>
    </submittedName>
</protein>
<dbReference type="PANTHER" id="PTHR43177">
    <property type="entry name" value="PROTEIN NRFC"/>
    <property type="match status" value="1"/>
</dbReference>
<dbReference type="GO" id="GO:0046872">
    <property type="term" value="F:metal ion binding"/>
    <property type="evidence" value="ECO:0007669"/>
    <property type="project" value="UniProtKB-KW"/>
</dbReference>
<dbReference type="Pfam" id="PF12797">
    <property type="entry name" value="Fer4_2"/>
    <property type="match status" value="1"/>
</dbReference>
<dbReference type="EMBL" id="QZKI01000032">
    <property type="protein sequence ID" value="RJP73120.1"/>
    <property type="molecule type" value="Genomic_DNA"/>
</dbReference>
<organism evidence="6 7">
    <name type="scientific">Candidatus Abyssobacteria bacterium SURF_17</name>
    <dbReference type="NCBI Taxonomy" id="2093361"/>
    <lineage>
        <taxon>Bacteria</taxon>
        <taxon>Pseudomonadati</taxon>
        <taxon>Candidatus Hydrogenedentota</taxon>
        <taxon>Candidatus Abyssobacteria</taxon>
    </lineage>
</organism>
<dbReference type="Proteomes" id="UP000285961">
    <property type="component" value="Unassembled WGS sequence"/>
</dbReference>
<dbReference type="PROSITE" id="PS00198">
    <property type="entry name" value="4FE4S_FER_1"/>
    <property type="match status" value="1"/>
</dbReference>
<keyword evidence="1" id="KW-0004">4Fe-4S</keyword>
<dbReference type="PANTHER" id="PTHR43177:SF3">
    <property type="entry name" value="PROTEIN NRFC HOMOLOG"/>
    <property type="match status" value="1"/>
</dbReference>
<evidence type="ECO:0000256" key="4">
    <source>
        <dbReference type="ARBA" id="ARBA00023014"/>
    </source>
</evidence>